<evidence type="ECO:0000313" key="2">
    <source>
        <dbReference type="Proteomes" id="UP000298416"/>
    </source>
</evidence>
<organism evidence="1">
    <name type="scientific">Salvia splendens</name>
    <name type="common">Scarlet sage</name>
    <dbReference type="NCBI Taxonomy" id="180675"/>
    <lineage>
        <taxon>Eukaryota</taxon>
        <taxon>Viridiplantae</taxon>
        <taxon>Streptophyta</taxon>
        <taxon>Embryophyta</taxon>
        <taxon>Tracheophyta</taxon>
        <taxon>Spermatophyta</taxon>
        <taxon>Magnoliopsida</taxon>
        <taxon>eudicotyledons</taxon>
        <taxon>Gunneridae</taxon>
        <taxon>Pentapetalae</taxon>
        <taxon>asterids</taxon>
        <taxon>lamiids</taxon>
        <taxon>Lamiales</taxon>
        <taxon>Lamiaceae</taxon>
        <taxon>Nepetoideae</taxon>
        <taxon>Mentheae</taxon>
        <taxon>Salviinae</taxon>
        <taxon>Salvia</taxon>
        <taxon>Salvia subgen. Calosphace</taxon>
        <taxon>core Calosphace</taxon>
    </lineage>
</organism>
<comment type="caution">
    <text evidence="1">The sequence shown here is derived from an EMBL/GenBank/DDBJ whole genome shotgun (WGS) entry which is preliminary data.</text>
</comment>
<dbReference type="EMBL" id="PNBA02000014">
    <property type="protein sequence ID" value="KAG6401049.1"/>
    <property type="molecule type" value="Genomic_DNA"/>
</dbReference>
<reference evidence="1" key="1">
    <citation type="submission" date="2018-01" db="EMBL/GenBank/DDBJ databases">
        <authorList>
            <person name="Mao J.F."/>
        </authorList>
    </citation>
    <scope>NUCLEOTIDE SEQUENCE</scope>
    <source>
        <strain evidence="1">Huo1</strain>
        <tissue evidence="1">Leaf</tissue>
    </source>
</reference>
<proteinExistence type="predicted"/>
<reference evidence="1" key="2">
    <citation type="submission" date="2020-08" db="EMBL/GenBank/DDBJ databases">
        <title>Plant Genome Project.</title>
        <authorList>
            <person name="Zhang R.-G."/>
        </authorList>
    </citation>
    <scope>NUCLEOTIDE SEQUENCE</scope>
    <source>
        <strain evidence="1">Huo1</strain>
        <tissue evidence="1">Leaf</tissue>
    </source>
</reference>
<sequence length="131" mass="14694">MRPLNSPMVCPLMNSRRQHRDNILVGTHQDSTQWKLLIPDTSYILLRQLFLEENEPLGLTLGAEPKAIGSLDLNLAPGDQLNELPGLPRARLKIVDEPFNEEENYDHSAVPQQPSLSAAISCSMTRIVLRI</sequence>
<dbReference type="Proteomes" id="UP000298416">
    <property type="component" value="Unassembled WGS sequence"/>
</dbReference>
<keyword evidence="2" id="KW-1185">Reference proteome</keyword>
<evidence type="ECO:0000313" key="1">
    <source>
        <dbReference type="EMBL" id="KAG6401049.1"/>
    </source>
</evidence>
<protein>
    <submittedName>
        <fullName evidence="1">Uncharacterized protein</fullName>
    </submittedName>
</protein>
<gene>
    <name evidence="1" type="ORF">SASPL_137894</name>
</gene>
<name>A0A8X8WVN8_SALSN</name>
<dbReference type="AlphaFoldDB" id="A0A8X8WVN8"/>
<accession>A0A8X8WVN8</accession>